<dbReference type="Proteomes" id="UP000030765">
    <property type="component" value="Unassembled WGS sequence"/>
</dbReference>
<sequence length="93" mass="10272">MQIDEAGWRAEVKRLSELGFLPTPEEQATNKHSPGKTEGGESASKSQLLTLQNLYFSCGSCKAPVFAANFSQQTFPLVPMVARKNFRHSELSL</sequence>
<reference evidence="2 4" key="1">
    <citation type="journal article" date="2014" name="BMC Genomics">
        <title>Genome sequence of Anopheles sinensis provides insight into genetics basis of mosquito competence for malaria parasites.</title>
        <authorList>
            <person name="Zhou D."/>
            <person name="Zhang D."/>
            <person name="Ding G."/>
            <person name="Shi L."/>
            <person name="Hou Q."/>
            <person name="Ye Y."/>
            <person name="Xu Y."/>
            <person name="Zhou H."/>
            <person name="Xiong C."/>
            <person name="Li S."/>
            <person name="Yu J."/>
            <person name="Hong S."/>
            <person name="Yu X."/>
            <person name="Zou P."/>
            <person name="Chen C."/>
            <person name="Chang X."/>
            <person name="Wang W."/>
            <person name="Lv Y."/>
            <person name="Sun Y."/>
            <person name="Ma L."/>
            <person name="Shen B."/>
            <person name="Zhu C."/>
        </authorList>
    </citation>
    <scope>NUCLEOTIDE SEQUENCE [LARGE SCALE GENOMIC DNA]</scope>
</reference>
<dbReference type="VEuPathDB" id="VectorBase:ASIC011929"/>
<keyword evidence="4" id="KW-1185">Reference proteome</keyword>
<accession>A0A084W1K0</accession>
<protein>
    <submittedName>
        <fullName evidence="2 3">Uncharacterized protein</fullName>
    </submittedName>
</protein>
<dbReference type="AlphaFoldDB" id="A0A084W1K0"/>
<evidence type="ECO:0000313" key="3">
    <source>
        <dbReference type="EnsemblMetazoa" id="ASIC011929-PA"/>
    </source>
</evidence>
<dbReference type="EnsemblMetazoa" id="ASIC011929-RA">
    <property type="protein sequence ID" value="ASIC011929-PA"/>
    <property type="gene ID" value="ASIC011929"/>
</dbReference>
<evidence type="ECO:0000313" key="2">
    <source>
        <dbReference type="EMBL" id="KFB44094.1"/>
    </source>
</evidence>
<reference evidence="3" key="2">
    <citation type="submission" date="2020-05" db="UniProtKB">
        <authorList>
            <consortium name="EnsemblMetazoa"/>
        </authorList>
    </citation>
    <scope>IDENTIFICATION</scope>
</reference>
<evidence type="ECO:0000256" key="1">
    <source>
        <dbReference type="SAM" id="MobiDB-lite"/>
    </source>
</evidence>
<proteinExistence type="predicted"/>
<gene>
    <name evidence="2" type="ORF">ZHAS_00011929</name>
</gene>
<organism evidence="2">
    <name type="scientific">Anopheles sinensis</name>
    <name type="common">Mosquito</name>
    <dbReference type="NCBI Taxonomy" id="74873"/>
    <lineage>
        <taxon>Eukaryota</taxon>
        <taxon>Metazoa</taxon>
        <taxon>Ecdysozoa</taxon>
        <taxon>Arthropoda</taxon>
        <taxon>Hexapoda</taxon>
        <taxon>Insecta</taxon>
        <taxon>Pterygota</taxon>
        <taxon>Neoptera</taxon>
        <taxon>Endopterygota</taxon>
        <taxon>Diptera</taxon>
        <taxon>Nematocera</taxon>
        <taxon>Culicoidea</taxon>
        <taxon>Culicidae</taxon>
        <taxon>Anophelinae</taxon>
        <taxon>Anopheles</taxon>
    </lineage>
</organism>
<dbReference type="EMBL" id="KE525268">
    <property type="protein sequence ID" value="KFB44094.1"/>
    <property type="molecule type" value="Genomic_DNA"/>
</dbReference>
<dbReference type="EMBL" id="ATLV01019358">
    <property type="status" value="NOT_ANNOTATED_CDS"/>
    <property type="molecule type" value="Genomic_DNA"/>
</dbReference>
<name>A0A084W1K0_ANOSI</name>
<feature type="region of interest" description="Disordered" evidence="1">
    <location>
        <begin position="19"/>
        <end position="44"/>
    </location>
</feature>
<evidence type="ECO:0000313" key="4">
    <source>
        <dbReference type="Proteomes" id="UP000030765"/>
    </source>
</evidence>